<dbReference type="SUPFAM" id="SSF54106">
    <property type="entry name" value="LysM domain"/>
    <property type="match status" value="1"/>
</dbReference>
<name>A0A1H0STH9_9BACI</name>
<dbReference type="InterPro" id="IPR055259">
    <property type="entry name" value="YkvP/CgeB_Glyco_trans-like"/>
</dbReference>
<feature type="domain" description="LysM" evidence="2">
    <location>
        <begin position="350"/>
        <end position="393"/>
    </location>
</feature>
<evidence type="ECO:0000259" key="1">
    <source>
        <dbReference type="PROSITE" id="PS50943"/>
    </source>
</evidence>
<dbReference type="STRING" id="930152.SAMN05216565_103103"/>
<dbReference type="AlphaFoldDB" id="A0A1H0STH9"/>
<dbReference type="InterPro" id="IPR024542">
    <property type="entry name" value="YkvP_N"/>
</dbReference>
<evidence type="ECO:0000259" key="2">
    <source>
        <dbReference type="PROSITE" id="PS51782"/>
    </source>
</evidence>
<evidence type="ECO:0000313" key="4">
    <source>
        <dbReference type="Proteomes" id="UP000199159"/>
    </source>
</evidence>
<dbReference type="InterPro" id="IPR018392">
    <property type="entry name" value="LysM"/>
</dbReference>
<reference evidence="4" key="1">
    <citation type="submission" date="2016-10" db="EMBL/GenBank/DDBJ databases">
        <authorList>
            <person name="Varghese N."/>
            <person name="Submissions S."/>
        </authorList>
    </citation>
    <scope>NUCLEOTIDE SEQUENCE [LARGE SCALE GENOMIC DNA]</scope>
    <source>
        <strain evidence="4">IBRC-M10078</strain>
    </source>
</reference>
<dbReference type="Pfam" id="PF01476">
    <property type="entry name" value="LysM"/>
    <property type="match status" value="1"/>
</dbReference>
<dbReference type="Gene3D" id="3.10.350.10">
    <property type="entry name" value="LysM domain"/>
    <property type="match status" value="1"/>
</dbReference>
<sequence length="397" mass="46012">MRILFLESNSMWIHGLPNGFSDLGHEVLVSGPLTEGRIKEILSFFQPELIITMGHTKEHTKEKQDWLRKYIQPLQIPHIYWATEDPGYTFTFTLPYIETVRPDFVFTICQSRVPFYKERGIKAAHLDFGYHSSINFPTINHSFYEAALAVIANGYPMLYEKKPDHFRFGALNTLISPFLVNDMRIDFWGRYWEDMGHIIGKNIPDEWIHGYVSYEEANKIYSSAKIILGVQNHTTQVTQRTFEVLGAGGLLLTNDTPEVRRLFNPGHDLLVTSSPKETIILVQEYLKNPKELAKIRENGIKSVSKYSYTERARYMIDTLVNESILSSEKANRDGKGKTTLFIDLLKESFDLHKIEPGDTLWAISRNYNVSIDYLKRLNELTTDLIEEDDYLKIREKD</sequence>
<dbReference type="PROSITE" id="PS50943">
    <property type="entry name" value="HTH_CROC1"/>
    <property type="match status" value="1"/>
</dbReference>
<dbReference type="Pfam" id="PF12996">
    <property type="entry name" value="DUF3880"/>
    <property type="match status" value="1"/>
</dbReference>
<organism evidence="3 4">
    <name type="scientific">Litchfieldia salsa</name>
    <dbReference type="NCBI Taxonomy" id="930152"/>
    <lineage>
        <taxon>Bacteria</taxon>
        <taxon>Bacillati</taxon>
        <taxon>Bacillota</taxon>
        <taxon>Bacilli</taxon>
        <taxon>Bacillales</taxon>
        <taxon>Bacillaceae</taxon>
        <taxon>Litchfieldia</taxon>
    </lineage>
</organism>
<feature type="domain" description="HTH cro/C1-type" evidence="1">
    <location>
        <begin position="358"/>
        <end position="374"/>
    </location>
</feature>
<dbReference type="InterPro" id="IPR036779">
    <property type="entry name" value="LysM_dom_sf"/>
</dbReference>
<gene>
    <name evidence="3" type="ORF">SAMN05216565_103103</name>
</gene>
<dbReference type="Proteomes" id="UP000199159">
    <property type="component" value="Unassembled WGS sequence"/>
</dbReference>
<dbReference type="Gene3D" id="3.40.50.2000">
    <property type="entry name" value="Glycogen Phosphorylase B"/>
    <property type="match status" value="1"/>
</dbReference>
<dbReference type="InterPro" id="IPR001387">
    <property type="entry name" value="Cro/C1-type_HTH"/>
</dbReference>
<dbReference type="OrthoDB" id="7019976at2"/>
<evidence type="ECO:0000313" key="3">
    <source>
        <dbReference type="EMBL" id="SDP44879.1"/>
    </source>
</evidence>
<dbReference type="SMART" id="SM00257">
    <property type="entry name" value="LysM"/>
    <property type="match status" value="1"/>
</dbReference>
<keyword evidence="4" id="KW-1185">Reference proteome</keyword>
<protein>
    <submittedName>
        <fullName evidence="3">Spore maturation protein CgeB</fullName>
    </submittedName>
</protein>
<dbReference type="Pfam" id="PF13524">
    <property type="entry name" value="Glyco_trans_1_2"/>
    <property type="match status" value="1"/>
</dbReference>
<dbReference type="CDD" id="cd00118">
    <property type="entry name" value="LysM"/>
    <property type="match status" value="1"/>
</dbReference>
<dbReference type="PROSITE" id="PS51782">
    <property type="entry name" value="LYSM"/>
    <property type="match status" value="1"/>
</dbReference>
<proteinExistence type="predicted"/>
<accession>A0A1H0STH9</accession>
<dbReference type="EMBL" id="FNJU01000003">
    <property type="protein sequence ID" value="SDP44879.1"/>
    <property type="molecule type" value="Genomic_DNA"/>
</dbReference>